<feature type="domain" description="DUF6697" evidence="3">
    <location>
        <begin position="402"/>
        <end position="585"/>
    </location>
</feature>
<feature type="compositionally biased region" description="Polar residues" evidence="2">
    <location>
        <begin position="346"/>
        <end position="357"/>
    </location>
</feature>
<protein>
    <recommendedName>
        <fullName evidence="3">DUF6697 domain-containing protein</fullName>
    </recommendedName>
</protein>
<name>A0A4Q9PYW9_9APHY</name>
<feature type="region of interest" description="Disordered" evidence="2">
    <location>
        <begin position="61"/>
        <end position="171"/>
    </location>
</feature>
<dbReference type="AlphaFoldDB" id="A0A4Q9PYW9"/>
<sequence length="587" mass="65332">MADHSDEVRELKIRLQLYEAEFAAQAAEIQKLRQDNVGLKAKVAYMELTREQQSISFAERSRSMNAENRAPAAQFVSPAAGPSNAVREAESKLTTPPLSAAGSSHEPLFIPNSDESIGVIGSGSRSAHPSTTGLSKRRKASPQLEGMPDFLSSSREAKGNQPAVKRQKLEIFDFVAVPPRRRFSIKMAPSARLSEKKHAPSSPVRPELDDLSGFSSDSSLTSLSSDGDSPSGPRPRPAPRPRKQVTYTTRRNRPSLVPPANVHASREASFDLPFPPVEVDDGRDPSYVPSGRTFPGPTSFPKRPSRRHDVALEQNPARKEKSKLKYPKPPSPVRPVNIYDKGPASRSESGPGTQQRPPESVPLRRVTLLLSPPSPVATSNDRLAGLTRFNVQVADPALLRPTVNRHRLAELYGGNAMRMCVTTSGRNFIFPMLKQNPRLPSDVGLQGSLLRANEEIEWKGDVQTVFVGLKGSHYKYMGEYRLTIREPLSTEEYRALLPSLRRNWARSIATKSKYKDIRVRIRTRRTHDRKATAEEISVALEDQEDKYEIAVEDVMSAYESGQERMLVWRMQCVAFDEPFLADLVSRL</sequence>
<reference evidence="4 5" key="1">
    <citation type="submission" date="2019-01" db="EMBL/GenBank/DDBJ databases">
        <title>Draft genome sequences of three monokaryotic isolates of the white-rot basidiomycete fungus Dichomitus squalens.</title>
        <authorList>
            <consortium name="DOE Joint Genome Institute"/>
            <person name="Lopez S.C."/>
            <person name="Andreopoulos B."/>
            <person name="Pangilinan J."/>
            <person name="Lipzen A."/>
            <person name="Riley R."/>
            <person name="Ahrendt S."/>
            <person name="Ng V."/>
            <person name="Barry K."/>
            <person name="Daum C."/>
            <person name="Grigoriev I.V."/>
            <person name="Hilden K.S."/>
            <person name="Makela M.R."/>
            <person name="de Vries R.P."/>
        </authorList>
    </citation>
    <scope>NUCLEOTIDE SEQUENCE [LARGE SCALE GENOMIC DNA]</scope>
    <source>
        <strain evidence="4 5">CBS 464.89</strain>
    </source>
</reference>
<feature type="region of interest" description="Disordered" evidence="2">
    <location>
        <begin position="185"/>
        <end position="360"/>
    </location>
</feature>
<proteinExistence type="predicted"/>
<feature type="coiled-coil region" evidence="1">
    <location>
        <begin position="1"/>
        <end position="35"/>
    </location>
</feature>
<keyword evidence="1" id="KW-0175">Coiled coil</keyword>
<dbReference type="EMBL" id="ML145110">
    <property type="protein sequence ID" value="TBU59790.1"/>
    <property type="molecule type" value="Genomic_DNA"/>
</dbReference>
<evidence type="ECO:0000256" key="1">
    <source>
        <dbReference type="SAM" id="Coils"/>
    </source>
</evidence>
<dbReference type="Proteomes" id="UP000292082">
    <property type="component" value="Unassembled WGS sequence"/>
</dbReference>
<gene>
    <name evidence="4" type="ORF">BD310DRAFT_924196</name>
</gene>
<evidence type="ECO:0000313" key="4">
    <source>
        <dbReference type="EMBL" id="TBU59790.1"/>
    </source>
</evidence>
<evidence type="ECO:0000259" key="3">
    <source>
        <dbReference type="Pfam" id="PF20411"/>
    </source>
</evidence>
<feature type="compositionally biased region" description="Low complexity" evidence="2">
    <location>
        <begin position="211"/>
        <end position="231"/>
    </location>
</feature>
<dbReference type="STRING" id="114155.A0A4Q9PYW9"/>
<dbReference type="Pfam" id="PF20411">
    <property type="entry name" value="DUF6697"/>
    <property type="match status" value="1"/>
</dbReference>
<accession>A0A4Q9PYW9</accession>
<organism evidence="4 5">
    <name type="scientific">Dichomitus squalens</name>
    <dbReference type="NCBI Taxonomy" id="114155"/>
    <lineage>
        <taxon>Eukaryota</taxon>
        <taxon>Fungi</taxon>
        <taxon>Dikarya</taxon>
        <taxon>Basidiomycota</taxon>
        <taxon>Agaricomycotina</taxon>
        <taxon>Agaricomycetes</taxon>
        <taxon>Polyporales</taxon>
        <taxon>Polyporaceae</taxon>
        <taxon>Dichomitus</taxon>
    </lineage>
</organism>
<dbReference type="InterPro" id="IPR046520">
    <property type="entry name" value="DUF6697"/>
</dbReference>
<feature type="compositionally biased region" description="Polar residues" evidence="2">
    <location>
        <begin position="123"/>
        <end position="134"/>
    </location>
</feature>
<keyword evidence="5" id="KW-1185">Reference proteome</keyword>
<evidence type="ECO:0000256" key="2">
    <source>
        <dbReference type="SAM" id="MobiDB-lite"/>
    </source>
</evidence>
<feature type="compositionally biased region" description="Basic and acidic residues" evidence="2">
    <location>
        <begin position="307"/>
        <end position="319"/>
    </location>
</feature>
<evidence type="ECO:0000313" key="5">
    <source>
        <dbReference type="Proteomes" id="UP000292082"/>
    </source>
</evidence>